<organism evidence="2 3">
    <name type="scientific">Streptomyces venezuelae</name>
    <dbReference type="NCBI Taxonomy" id="54571"/>
    <lineage>
        <taxon>Bacteria</taxon>
        <taxon>Bacillati</taxon>
        <taxon>Actinomycetota</taxon>
        <taxon>Actinomycetes</taxon>
        <taxon>Kitasatosporales</taxon>
        <taxon>Streptomycetaceae</taxon>
        <taxon>Streptomyces</taxon>
    </lineage>
</organism>
<proteinExistence type="predicted"/>
<evidence type="ECO:0000313" key="3">
    <source>
        <dbReference type="Proteomes" id="UP000324106"/>
    </source>
</evidence>
<dbReference type="InterPro" id="IPR017517">
    <property type="entry name" value="Maleyloyr_isom"/>
</dbReference>
<protein>
    <recommendedName>
        <fullName evidence="1">Mycothiol-dependent maleylpyruvate isomerase metal-binding domain-containing protein</fullName>
    </recommendedName>
</protein>
<accession>A0A5P2B5S1</accession>
<dbReference type="Gene3D" id="1.20.120.450">
    <property type="entry name" value="dinb family like domain"/>
    <property type="match status" value="1"/>
</dbReference>
<evidence type="ECO:0000313" key="2">
    <source>
        <dbReference type="EMBL" id="QES23699.1"/>
    </source>
</evidence>
<dbReference type="NCBIfam" id="TIGR03083">
    <property type="entry name" value="maleylpyruvate isomerase family mycothiol-dependent enzyme"/>
    <property type="match status" value="1"/>
</dbReference>
<dbReference type="SUPFAM" id="SSF109854">
    <property type="entry name" value="DinB/YfiT-like putative metalloenzymes"/>
    <property type="match status" value="1"/>
</dbReference>
<gene>
    <name evidence="2" type="ORF">DEJ46_35045</name>
</gene>
<dbReference type="InterPro" id="IPR034660">
    <property type="entry name" value="DinB/YfiT-like"/>
</dbReference>
<dbReference type="Proteomes" id="UP000324106">
    <property type="component" value="Chromosome"/>
</dbReference>
<dbReference type="RefSeq" id="WP_150272852.1">
    <property type="nucleotide sequence ID" value="NZ_CP029194.1"/>
</dbReference>
<name>A0A5P2B5S1_STRVZ</name>
<dbReference type="Pfam" id="PF11716">
    <property type="entry name" value="MDMPI_N"/>
    <property type="match status" value="1"/>
</dbReference>
<dbReference type="GO" id="GO:0046872">
    <property type="term" value="F:metal ion binding"/>
    <property type="evidence" value="ECO:0007669"/>
    <property type="project" value="InterPro"/>
</dbReference>
<evidence type="ECO:0000259" key="1">
    <source>
        <dbReference type="Pfam" id="PF11716"/>
    </source>
</evidence>
<dbReference type="AlphaFoldDB" id="A0A5P2B5S1"/>
<dbReference type="InterPro" id="IPR024344">
    <property type="entry name" value="MDMPI_metal-binding"/>
</dbReference>
<reference evidence="2 3" key="1">
    <citation type="submission" date="2018-05" db="EMBL/GenBank/DDBJ databases">
        <title>Streptomyces venezuelae.</title>
        <authorList>
            <person name="Kim W."/>
            <person name="Lee N."/>
            <person name="Cho B.-K."/>
        </authorList>
    </citation>
    <scope>NUCLEOTIDE SEQUENCE [LARGE SCALE GENOMIC DNA]</scope>
    <source>
        <strain evidence="2 3">ATCC 15068</strain>
    </source>
</reference>
<dbReference type="EMBL" id="CP029194">
    <property type="protein sequence ID" value="QES23699.1"/>
    <property type="molecule type" value="Genomic_DNA"/>
</dbReference>
<sequence length="210" mass="22592">MAEKDDVWAMVHAERAALVEDLARLDDRQWEQPSLCAGWTVHDVAAHLVDTYRTTRLGFVVGLARARFDFDRQNSVGVARERGATPQETLERLRRAASRTSTPPAPLDSRLVEEIVHGEDIRRPLGLTRTYPAEAVARSLRLQARTPASFGGAKELLARVRLTATDTDLTLGTGPEATGPALSLLLAVSGRRPALDDLGGPGLAALAAAG</sequence>
<feature type="domain" description="Mycothiol-dependent maleylpyruvate isomerase metal-binding" evidence="1">
    <location>
        <begin position="11"/>
        <end position="102"/>
    </location>
</feature>
<dbReference type="OrthoDB" id="5178565at2"/>